<proteinExistence type="predicted"/>
<feature type="transmembrane region" description="Helical" evidence="1">
    <location>
        <begin position="34"/>
        <end position="54"/>
    </location>
</feature>
<evidence type="ECO:0000313" key="3">
    <source>
        <dbReference type="Proteomes" id="UP000823927"/>
    </source>
</evidence>
<sequence length="86" mass="10342">MKKIVVKIVLLLIPVIYLAGILFISWMQPLRYNVFAWIVFFIYMVNLIFIYSLMGKKDKNIHVTEQEKEDMKLSQELLKDRGKWFT</sequence>
<keyword evidence="1" id="KW-0472">Membrane</keyword>
<reference evidence="2" key="2">
    <citation type="journal article" date="2021" name="PeerJ">
        <title>Extensive microbial diversity within the chicken gut microbiome revealed by metagenomics and culture.</title>
        <authorList>
            <person name="Gilroy R."/>
            <person name="Ravi A."/>
            <person name="Getino M."/>
            <person name="Pursley I."/>
            <person name="Horton D.L."/>
            <person name="Alikhan N.F."/>
            <person name="Baker D."/>
            <person name="Gharbi K."/>
            <person name="Hall N."/>
            <person name="Watson M."/>
            <person name="Adriaenssens E.M."/>
            <person name="Foster-Nyarko E."/>
            <person name="Jarju S."/>
            <person name="Secka A."/>
            <person name="Antonio M."/>
            <person name="Oren A."/>
            <person name="Chaudhuri R.R."/>
            <person name="La Ragione R."/>
            <person name="Hildebrand F."/>
            <person name="Pallen M.J."/>
        </authorList>
    </citation>
    <scope>NUCLEOTIDE SEQUENCE</scope>
    <source>
        <strain evidence="2">CHK178-757</strain>
    </source>
</reference>
<protein>
    <submittedName>
        <fullName evidence="2">Uncharacterized protein</fullName>
    </submittedName>
</protein>
<dbReference type="EMBL" id="DVIT01000030">
    <property type="protein sequence ID" value="HIS47519.1"/>
    <property type="molecule type" value="Genomic_DNA"/>
</dbReference>
<dbReference type="AlphaFoldDB" id="A0A9D1JR85"/>
<keyword evidence="1" id="KW-0812">Transmembrane</keyword>
<keyword evidence="1" id="KW-1133">Transmembrane helix</keyword>
<comment type="caution">
    <text evidence="2">The sequence shown here is derived from an EMBL/GenBank/DDBJ whole genome shotgun (WGS) entry which is preliminary data.</text>
</comment>
<gene>
    <name evidence="2" type="ORF">IAB46_08215</name>
</gene>
<evidence type="ECO:0000313" key="2">
    <source>
        <dbReference type="EMBL" id="HIS47519.1"/>
    </source>
</evidence>
<name>A0A9D1JR85_9FIRM</name>
<accession>A0A9D1JR85</accession>
<feature type="transmembrane region" description="Helical" evidence="1">
    <location>
        <begin position="9"/>
        <end position="28"/>
    </location>
</feature>
<organism evidence="2 3">
    <name type="scientific">Candidatus Scybalocola faecigallinarum</name>
    <dbReference type="NCBI Taxonomy" id="2840941"/>
    <lineage>
        <taxon>Bacteria</taxon>
        <taxon>Bacillati</taxon>
        <taxon>Bacillota</taxon>
        <taxon>Clostridia</taxon>
        <taxon>Lachnospirales</taxon>
        <taxon>Lachnospiraceae</taxon>
        <taxon>Lachnospiraceae incertae sedis</taxon>
        <taxon>Candidatus Scybalocola (ex Gilroy et al. 2021)</taxon>
    </lineage>
</organism>
<reference evidence="2" key="1">
    <citation type="submission" date="2020-10" db="EMBL/GenBank/DDBJ databases">
        <authorList>
            <person name="Gilroy R."/>
        </authorList>
    </citation>
    <scope>NUCLEOTIDE SEQUENCE</scope>
    <source>
        <strain evidence="2">CHK178-757</strain>
    </source>
</reference>
<dbReference type="Proteomes" id="UP000823927">
    <property type="component" value="Unassembled WGS sequence"/>
</dbReference>
<evidence type="ECO:0000256" key="1">
    <source>
        <dbReference type="SAM" id="Phobius"/>
    </source>
</evidence>